<evidence type="ECO:0000313" key="3">
    <source>
        <dbReference type="Proteomes" id="UP000204242"/>
    </source>
</evidence>
<sequence length="248" mass="28934">MNSKANKVVKRRRHVSRSTSAPASPLLTPKRITFPLEMILYMANFMCFQDYRRFILSLYPNYVMSDLIWKKLWELSTYRTETVFINGKPMVIEYNFDPSRIREDRILMNVETLSPIFGRIVSPTIKKFTGVSELKNFVKMHTHLNQCSGGQFASCPCHLVDKNGRGLEAFEKPLTDACPYGHYHHYCAHHVASWLNILEGILMQLQQQRHCFSEDLARSFILSMDESVYVHGVEMQRHGCILYRMLTM</sequence>
<dbReference type="KEGG" id="vg:5076365"/>
<dbReference type="Proteomes" id="UP000204242">
    <property type="component" value="Genome"/>
</dbReference>
<feature type="compositionally biased region" description="Basic residues" evidence="1">
    <location>
        <begin position="7"/>
        <end position="16"/>
    </location>
</feature>
<evidence type="ECO:0000256" key="1">
    <source>
        <dbReference type="SAM" id="MobiDB-lite"/>
    </source>
</evidence>
<dbReference type="GeneID" id="5076365"/>
<dbReference type="OrthoDB" id="20at10482"/>
<dbReference type="InterPro" id="IPR021982">
    <property type="entry name" value="REEP_Ichnovirus"/>
</dbReference>
<proteinExistence type="predicted"/>
<dbReference type="EMBL" id="AB291199">
    <property type="protein sequence ID" value="BAF45721.1"/>
    <property type="molecule type" value="Genomic_DNA"/>
</dbReference>
<dbReference type="Pfam" id="PF12132">
    <property type="entry name" value="DUF3587"/>
    <property type="match status" value="1"/>
</dbReference>
<protein>
    <submittedName>
        <fullName evidence="2">Repeat element protein-d4.2</fullName>
    </submittedName>
</protein>
<feature type="region of interest" description="Disordered" evidence="1">
    <location>
        <begin position="1"/>
        <end position="22"/>
    </location>
</feature>
<organism evidence="2 3">
    <name type="scientific">Ichnoviriform fugitivi</name>
    <dbReference type="NCBI Taxonomy" id="265522"/>
    <lineage>
        <taxon>Viruses</taxon>
        <taxon>Viruses incertae sedis</taxon>
        <taxon>Polydnaviriformidae</taxon>
        <taxon>Ichnoviriform</taxon>
    </lineage>
</organism>
<accession>A2Q0K6</accession>
<evidence type="ECO:0000313" key="2">
    <source>
        <dbReference type="EMBL" id="BAF45721.1"/>
    </source>
</evidence>
<dbReference type="RefSeq" id="YP_001031316.1">
    <property type="nucleotide sequence ID" value="NC_008989.1"/>
</dbReference>
<name>A2Q0K6_9VIRU</name>
<reference evidence="2 3" key="1">
    <citation type="journal article" date="2007" name="Virology">
        <title>Shared and species-specific features among ichnovirus genomes.</title>
        <authorList>
            <person name="Tanaka K."/>
            <person name="Lapointe R."/>
            <person name="Barney W.E."/>
            <person name="Makkay A.M."/>
            <person name="Stoltz D."/>
            <person name="Cusson M."/>
            <person name="Webb B.A."/>
        </authorList>
    </citation>
    <scope>NUCLEOTIDE SEQUENCE [LARGE SCALE GENOMIC DNA]</scope>
</reference>